<comment type="caution">
    <text evidence="1">The sequence shown here is derived from an EMBL/GenBank/DDBJ whole genome shotgun (WGS) entry which is preliminary data.</text>
</comment>
<accession>A0ABW1RX08</accession>
<sequence length="131" mass="14491">MELNHDCVRAILIWTETNVQMGQPQYTDSLFKDTSFSKWTDDEIIYCVAKLNEAGFLDGGAIVKGNQVSINAINSLTWAGHTYLDTIRDDKVWRKTKSVLSDLKSASLSTAGKVAETILLGIIKKKTGLPL</sequence>
<protein>
    <submittedName>
        <fullName evidence="1">DUF2513 domain-containing protein</fullName>
    </submittedName>
</protein>
<proteinExistence type="predicted"/>
<reference evidence="2" key="1">
    <citation type="journal article" date="2019" name="Int. J. Syst. Evol. Microbiol.">
        <title>The Global Catalogue of Microorganisms (GCM) 10K type strain sequencing project: providing services to taxonomists for standard genome sequencing and annotation.</title>
        <authorList>
            <consortium name="The Broad Institute Genomics Platform"/>
            <consortium name="The Broad Institute Genome Sequencing Center for Infectious Disease"/>
            <person name="Wu L."/>
            <person name="Ma J."/>
        </authorList>
    </citation>
    <scope>NUCLEOTIDE SEQUENCE [LARGE SCALE GENOMIC DNA]</scope>
    <source>
        <strain evidence="2">CCM 8933</strain>
    </source>
</reference>
<dbReference type="InterPro" id="IPR019650">
    <property type="entry name" value="DUF2513"/>
</dbReference>
<name>A0ABW1RX08_9LACO</name>
<organism evidence="1 2">
    <name type="scientific">Lactiplantibacillus daowaiensis</name>
    <dbReference type="NCBI Taxonomy" id="2559918"/>
    <lineage>
        <taxon>Bacteria</taxon>
        <taxon>Bacillati</taxon>
        <taxon>Bacillota</taxon>
        <taxon>Bacilli</taxon>
        <taxon>Lactobacillales</taxon>
        <taxon>Lactobacillaceae</taxon>
        <taxon>Lactiplantibacillus</taxon>
    </lineage>
</organism>
<dbReference type="RefSeq" id="WP_137628165.1">
    <property type="nucleotide sequence ID" value="NZ_BJDJ01000006.1"/>
</dbReference>
<dbReference type="Proteomes" id="UP001596282">
    <property type="component" value="Unassembled WGS sequence"/>
</dbReference>
<gene>
    <name evidence="1" type="ORF">ACFP5Y_01880</name>
</gene>
<dbReference type="Pfam" id="PF10711">
    <property type="entry name" value="DUF2513"/>
    <property type="match status" value="1"/>
</dbReference>
<evidence type="ECO:0000313" key="2">
    <source>
        <dbReference type="Proteomes" id="UP001596282"/>
    </source>
</evidence>
<dbReference type="EMBL" id="JBHSSC010000005">
    <property type="protein sequence ID" value="MFC6179994.1"/>
    <property type="molecule type" value="Genomic_DNA"/>
</dbReference>
<keyword evidence="2" id="KW-1185">Reference proteome</keyword>
<evidence type="ECO:0000313" key="1">
    <source>
        <dbReference type="EMBL" id="MFC6179994.1"/>
    </source>
</evidence>